<evidence type="ECO:0000256" key="1">
    <source>
        <dbReference type="SAM" id="MobiDB-lite"/>
    </source>
</evidence>
<dbReference type="AlphaFoldDB" id="A0AAD6AU24"/>
<protein>
    <submittedName>
        <fullName evidence="2">Uncharacterized protein</fullName>
    </submittedName>
</protein>
<dbReference type="Proteomes" id="UP001219934">
    <property type="component" value="Unassembled WGS sequence"/>
</dbReference>
<comment type="caution">
    <text evidence="2">The sequence shown here is derived from an EMBL/GenBank/DDBJ whole genome shotgun (WGS) entry which is preliminary data.</text>
</comment>
<evidence type="ECO:0000313" key="2">
    <source>
        <dbReference type="EMBL" id="KAJ4930220.1"/>
    </source>
</evidence>
<proteinExistence type="predicted"/>
<gene>
    <name evidence="2" type="ORF">JOQ06_019226</name>
</gene>
<dbReference type="EMBL" id="JAPTMU010000016">
    <property type="protein sequence ID" value="KAJ4930220.1"/>
    <property type="molecule type" value="Genomic_DNA"/>
</dbReference>
<organism evidence="2 3">
    <name type="scientific">Pogonophryne albipinna</name>
    <dbReference type="NCBI Taxonomy" id="1090488"/>
    <lineage>
        <taxon>Eukaryota</taxon>
        <taxon>Metazoa</taxon>
        <taxon>Chordata</taxon>
        <taxon>Craniata</taxon>
        <taxon>Vertebrata</taxon>
        <taxon>Euteleostomi</taxon>
        <taxon>Actinopterygii</taxon>
        <taxon>Neopterygii</taxon>
        <taxon>Teleostei</taxon>
        <taxon>Neoteleostei</taxon>
        <taxon>Acanthomorphata</taxon>
        <taxon>Eupercaria</taxon>
        <taxon>Perciformes</taxon>
        <taxon>Notothenioidei</taxon>
        <taxon>Pogonophryne</taxon>
    </lineage>
</organism>
<feature type="compositionally biased region" description="Basic residues" evidence="1">
    <location>
        <begin position="1"/>
        <end position="11"/>
    </location>
</feature>
<evidence type="ECO:0000313" key="3">
    <source>
        <dbReference type="Proteomes" id="UP001219934"/>
    </source>
</evidence>
<keyword evidence="3" id="KW-1185">Reference proteome</keyword>
<feature type="region of interest" description="Disordered" evidence="1">
    <location>
        <begin position="131"/>
        <end position="152"/>
    </location>
</feature>
<feature type="region of interest" description="Disordered" evidence="1">
    <location>
        <begin position="1"/>
        <end position="35"/>
    </location>
</feature>
<sequence length="152" mass="17094">MFKKAKRANFRRRNESDEEEPEEGRSVPPISSGPAVEEIPFMETSISVTAAPISIDNFHSNGFPANVNTFRAIKKEKKVKDTPIIAATVPGPTKASLLSFDDDEDESEVFRVKKPTHSKKIVKQLKKEYKEDLEKSGVKQEHKSGNVDHLKM</sequence>
<reference evidence="2" key="1">
    <citation type="submission" date="2022-11" db="EMBL/GenBank/DDBJ databases">
        <title>Chromosome-level genome of Pogonophryne albipinna.</title>
        <authorList>
            <person name="Jo E."/>
        </authorList>
    </citation>
    <scope>NUCLEOTIDE SEQUENCE</scope>
    <source>
        <strain evidence="2">SGF0006</strain>
        <tissue evidence="2">Muscle</tissue>
    </source>
</reference>
<name>A0AAD6AU24_9TELE</name>
<accession>A0AAD6AU24</accession>